<gene>
    <name evidence="1" type="ORF">ARMGADRAFT_1019814</name>
</gene>
<proteinExistence type="predicted"/>
<evidence type="ECO:0000313" key="1">
    <source>
        <dbReference type="EMBL" id="PBK82245.1"/>
    </source>
</evidence>
<protein>
    <submittedName>
        <fullName evidence="1">Uncharacterized protein</fullName>
    </submittedName>
</protein>
<reference evidence="2" key="1">
    <citation type="journal article" date="2017" name="Nat. Ecol. Evol.">
        <title>Genome expansion and lineage-specific genetic innovations in the forest pathogenic fungi Armillaria.</title>
        <authorList>
            <person name="Sipos G."/>
            <person name="Prasanna A.N."/>
            <person name="Walter M.C."/>
            <person name="O'Connor E."/>
            <person name="Balint B."/>
            <person name="Krizsan K."/>
            <person name="Kiss B."/>
            <person name="Hess J."/>
            <person name="Varga T."/>
            <person name="Slot J."/>
            <person name="Riley R."/>
            <person name="Boka B."/>
            <person name="Rigling D."/>
            <person name="Barry K."/>
            <person name="Lee J."/>
            <person name="Mihaltcheva S."/>
            <person name="LaButti K."/>
            <person name="Lipzen A."/>
            <person name="Waldron R."/>
            <person name="Moloney N.M."/>
            <person name="Sperisen C."/>
            <person name="Kredics L."/>
            <person name="Vagvoelgyi C."/>
            <person name="Patrignani A."/>
            <person name="Fitzpatrick D."/>
            <person name="Nagy I."/>
            <person name="Doyle S."/>
            <person name="Anderson J.B."/>
            <person name="Grigoriev I.V."/>
            <person name="Gueldener U."/>
            <person name="Muensterkoetter M."/>
            <person name="Nagy L.G."/>
        </authorList>
    </citation>
    <scope>NUCLEOTIDE SEQUENCE [LARGE SCALE GENOMIC DNA]</scope>
    <source>
        <strain evidence="2">Ar21-2</strain>
    </source>
</reference>
<keyword evidence="2" id="KW-1185">Reference proteome</keyword>
<evidence type="ECO:0000313" key="2">
    <source>
        <dbReference type="Proteomes" id="UP000217790"/>
    </source>
</evidence>
<dbReference type="EMBL" id="KZ293720">
    <property type="protein sequence ID" value="PBK82245.1"/>
    <property type="molecule type" value="Genomic_DNA"/>
</dbReference>
<sequence>MTDRHRASQRGTCKNEQIIERAWDRILELICSDVNSSVPYPTEEKCRIRVKKNAPVNSYKKGFPA</sequence>
<accession>A0A2H3CGT3</accession>
<name>A0A2H3CGT3_ARMGA</name>
<organism evidence="1 2">
    <name type="scientific">Armillaria gallica</name>
    <name type="common">Bulbous honey fungus</name>
    <name type="synonym">Armillaria bulbosa</name>
    <dbReference type="NCBI Taxonomy" id="47427"/>
    <lineage>
        <taxon>Eukaryota</taxon>
        <taxon>Fungi</taxon>
        <taxon>Dikarya</taxon>
        <taxon>Basidiomycota</taxon>
        <taxon>Agaricomycotina</taxon>
        <taxon>Agaricomycetes</taxon>
        <taxon>Agaricomycetidae</taxon>
        <taxon>Agaricales</taxon>
        <taxon>Marasmiineae</taxon>
        <taxon>Physalacriaceae</taxon>
        <taxon>Armillaria</taxon>
    </lineage>
</organism>
<dbReference type="AlphaFoldDB" id="A0A2H3CGT3"/>
<dbReference type="Proteomes" id="UP000217790">
    <property type="component" value="Unassembled WGS sequence"/>
</dbReference>
<dbReference type="InParanoid" id="A0A2H3CGT3"/>